<sequence>MSKYEKEIEQFLESESVKIDYGTFELEFEKGKSPFIHLLYKGLPIDTLENYLIITEEYLQQLFEKYEYYPKEYFEDKLTKTDKRIKKRKIGNEILNKTKDLHELSSEIEKIIKLYEEAFNTKEEYLFKEYEIGLYITHLDEVIQKLNKYTEYNNA</sequence>
<dbReference type="EMBL" id="MF417868">
    <property type="protein sequence ID" value="ASN67878.1"/>
    <property type="molecule type" value="Genomic_DNA"/>
</dbReference>
<organism evidence="1">
    <name type="scientific">uncultured Caudovirales phage</name>
    <dbReference type="NCBI Taxonomy" id="2100421"/>
    <lineage>
        <taxon>Viruses</taxon>
        <taxon>Duplodnaviria</taxon>
        <taxon>Heunggongvirae</taxon>
        <taxon>Uroviricota</taxon>
        <taxon>Caudoviricetes</taxon>
        <taxon>Peduoviridae</taxon>
        <taxon>Maltschvirus</taxon>
        <taxon>Maltschvirus maltsch</taxon>
    </lineage>
</organism>
<name>A0A2H4J6D2_9CAUD</name>
<proteinExistence type="predicted"/>
<protein>
    <submittedName>
        <fullName evidence="1">Uncharacterized protein</fullName>
    </submittedName>
</protein>
<evidence type="ECO:0000313" key="1">
    <source>
        <dbReference type="EMBL" id="ASN67878.1"/>
    </source>
</evidence>
<reference evidence="1" key="1">
    <citation type="submission" date="2017-06" db="EMBL/GenBank/DDBJ databases">
        <title>Novel phages from South African skin metaviromes.</title>
        <authorList>
            <person name="van Zyl L.J."/>
            <person name="Abrahams Y."/>
            <person name="Stander E.A."/>
            <person name="Kirby B.M."/>
            <person name="Clavaud C."/>
            <person name="Farcet C."/>
            <person name="Breton L."/>
            <person name="Trindade M.I."/>
        </authorList>
    </citation>
    <scope>NUCLEOTIDE SEQUENCE</scope>
</reference>
<gene>
    <name evidence="1" type="ORF">7AX1_52</name>
</gene>
<accession>A0A2H4J6D2</accession>